<proteinExistence type="predicted"/>
<evidence type="ECO:0000256" key="2">
    <source>
        <dbReference type="SAM" id="MobiDB-lite"/>
    </source>
</evidence>
<evidence type="ECO:0000259" key="3">
    <source>
        <dbReference type="Pfam" id="PF11611"/>
    </source>
</evidence>
<feature type="compositionally biased region" description="Acidic residues" evidence="2">
    <location>
        <begin position="31"/>
        <end position="42"/>
    </location>
</feature>
<dbReference type="RefSeq" id="WP_165902119.1">
    <property type="nucleotide sequence ID" value="NZ_SMAN01000010.1"/>
</dbReference>
<keyword evidence="1" id="KW-0732">Signal</keyword>
<feature type="domain" description="DUF4352" evidence="3">
    <location>
        <begin position="62"/>
        <end position="174"/>
    </location>
</feature>
<dbReference type="EMBL" id="SMAN01000010">
    <property type="protein sequence ID" value="TCT21772.1"/>
    <property type="molecule type" value="Genomic_DNA"/>
</dbReference>
<organism evidence="4 5">
    <name type="scientific">Melghiribacillus thermohalophilus</name>
    <dbReference type="NCBI Taxonomy" id="1324956"/>
    <lineage>
        <taxon>Bacteria</taxon>
        <taxon>Bacillati</taxon>
        <taxon>Bacillota</taxon>
        <taxon>Bacilli</taxon>
        <taxon>Bacillales</taxon>
        <taxon>Bacillaceae</taxon>
        <taxon>Melghiribacillus</taxon>
    </lineage>
</organism>
<dbReference type="Pfam" id="PF11611">
    <property type="entry name" value="DUF4352"/>
    <property type="match status" value="1"/>
</dbReference>
<gene>
    <name evidence="4" type="ORF">EDD68_11076</name>
</gene>
<reference evidence="4 5" key="1">
    <citation type="submission" date="2019-03" db="EMBL/GenBank/DDBJ databases">
        <title>Genomic Encyclopedia of Type Strains, Phase IV (KMG-IV): sequencing the most valuable type-strain genomes for metagenomic binning, comparative biology and taxonomic classification.</title>
        <authorList>
            <person name="Goeker M."/>
        </authorList>
    </citation>
    <scope>NUCLEOTIDE SEQUENCE [LARGE SCALE GENOMIC DNA]</scope>
    <source>
        <strain evidence="4 5">DSM 25894</strain>
    </source>
</reference>
<name>A0A4V2V1M9_9BACI</name>
<keyword evidence="5" id="KW-1185">Reference proteome</keyword>
<dbReference type="PROSITE" id="PS51257">
    <property type="entry name" value="PROKAR_LIPOPROTEIN"/>
    <property type="match status" value="1"/>
</dbReference>
<protein>
    <submittedName>
        <fullName evidence="4">Uncharacterized protein DUF4352</fullName>
    </submittedName>
</protein>
<dbReference type="Proteomes" id="UP000294650">
    <property type="component" value="Unassembled WGS sequence"/>
</dbReference>
<evidence type="ECO:0000256" key="1">
    <source>
        <dbReference type="ARBA" id="ARBA00022729"/>
    </source>
</evidence>
<dbReference type="Gene3D" id="2.60.40.1240">
    <property type="match status" value="1"/>
</dbReference>
<feature type="region of interest" description="Disordered" evidence="2">
    <location>
        <begin position="29"/>
        <end position="59"/>
    </location>
</feature>
<dbReference type="AlphaFoldDB" id="A0A4V2V1M9"/>
<dbReference type="InterPro" id="IPR029050">
    <property type="entry name" value="Immunoprotect_excell_Ig-like"/>
</dbReference>
<comment type="caution">
    <text evidence="4">The sequence shown here is derived from an EMBL/GenBank/DDBJ whole genome shotgun (WGS) entry which is preliminary data.</text>
</comment>
<evidence type="ECO:0000313" key="4">
    <source>
        <dbReference type="EMBL" id="TCT21772.1"/>
    </source>
</evidence>
<dbReference type="InterPro" id="IPR029051">
    <property type="entry name" value="DUF4352"/>
</dbReference>
<accession>A0A4V2V1M9</accession>
<evidence type="ECO:0000313" key="5">
    <source>
        <dbReference type="Proteomes" id="UP000294650"/>
    </source>
</evidence>
<sequence>MKHKFTWMPGFFIVFGIILAGCGESTVEKVDETDEVSEEEGQNDGQTSEEGKDEEPKTDVFAVGDTVKFDDLNLTLTGARVVEDDLFDPEYDKFVAVELEIENTSDESAAISTMLNMGLMTADGYTMDMALVDGKGSLDGELGPGRKMKGEIVFDVEESDYYEFIFEDPFTTGQAIWKIEAGDIQE</sequence>